<evidence type="ECO:0000313" key="1">
    <source>
        <dbReference type="EMBL" id="TQV81454.1"/>
    </source>
</evidence>
<dbReference type="AlphaFoldDB" id="A0A545TW76"/>
<organism evidence="1 2">
    <name type="scientific">Aliikangiella coralliicola</name>
    <dbReference type="NCBI Taxonomy" id="2592383"/>
    <lineage>
        <taxon>Bacteria</taxon>
        <taxon>Pseudomonadati</taxon>
        <taxon>Pseudomonadota</taxon>
        <taxon>Gammaproteobacteria</taxon>
        <taxon>Oceanospirillales</taxon>
        <taxon>Pleioneaceae</taxon>
        <taxon>Aliikangiella</taxon>
    </lineage>
</organism>
<dbReference type="OrthoDB" id="6197853at2"/>
<evidence type="ECO:0000313" key="2">
    <source>
        <dbReference type="Proteomes" id="UP000315439"/>
    </source>
</evidence>
<name>A0A545TW76_9GAMM</name>
<protein>
    <submittedName>
        <fullName evidence="1">DUF3718 domain-containing protein</fullName>
    </submittedName>
</protein>
<reference evidence="1 2" key="1">
    <citation type="submission" date="2019-07" db="EMBL/GenBank/DDBJ databases">
        <title>Draft genome for Aliikangiella sp. M105.</title>
        <authorList>
            <person name="Wang G."/>
        </authorList>
    </citation>
    <scope>NUCLEOTIDE SEQUENCE [LARGE SCALE GENOMIC DNA]</scope>
    <source>
        <strain evidence="1 2">M105</strain>
    </source>
</reference>
<comment type="caution">
    <text evidence="1">The sequence shown here is derived from an EMBL/GenBank/DDBJ whole genome shotgun (WGS) entry which is preliminary data.</text>
</comment>
<keyword evidence="2" id="KW-1185">Reference proteome</keyword>
<dbReference type="Proteomes" id="UP000315439">
    <property type="component" value="Unassembled WGS sequence"/>
</dbReference>
<dbReference type="Pfam" id="PF12514">
    <property type="entry name" value="DUF3718"/>
    <property type="match status" value="1"/>
</dbReference>
<dbReference type="InterPro" id="IPR022193">
    <property type="entry name" value="DUF3718"/>
</dbReference>
<accession>A0A545TW76</accession>
<gene>
    <name evidence="1" type="ORF">FLL46_25215</name>
</gene>
<dbReference type="RefSeq" id="WP_142934958.1">
    <property type="nucleotide sequence ID" value="NZ_ML660172.1"/>
</dbReference>
<dbReference type="EMBL" id="VIKS01000016">
    <property type="protein sequence ID" value="TQV81454.1"/>
    <property type="molecule type" value="Genomic_DNA"/>
</dbReference>
<sequence length="136" mass="14688">MNIVKKISFSAIVVAATLGLSVSDTKADSLDRLAVSLCESAKSDDRRTMRKKLDTARIRLKAVYSGIRCGAEGSLLRVATNAGSMNAAKYITAKINKKLLTKPEDDGITIIQFAEKLVSNGDASKQAFVDMYNSKI</sequence>
<proteinExistence type="predicted"/>